<dbReference type="PROSITE" id="PS50878">
    <property type="entry name" value="RT_POL"/>
    <property type="match status" value="1"/>
</dbReference>
<protein>
    <recommendedName>
        <fullName evidence="1">Reverse transcriptase domain-containing protein</fullName>
    </recommendedName>
</protein>
<dbReference type="Pfam" id="PF00078">
    <property type="entry name" value="RVT_1"/>
    <property type="match status" value="1"/>
</dbReference>
<dbReference type="Proteomes" id="UP001371456">
    <property type="component" value="Unassembled WGS sequence"/>
</dbReference>
<gene>
    <name evidence="2" type="ORF">RDI58_000230</name>
</gene>
<dbReference type="PANTHER" id="PTHR33116:SF67">
    <property type="entry name" value="REVERSE TRANSCRIPTASE"/>
    <property type="match status" value="1"/>
</dbReference>
<dbReference type="PANTHER" id="PTHR33116">
    <property type="entry name" value="REVERSE TRANSCRIPTASE ZINC-BINDING DOMAIN-CONTAINING PROTEIN-RELATED-RELATED"/>
    <property type="match status" value="1"/>
</dbReference>
<dbReference type="InterPro" id="IPR043502">
    <property type="entry name" value="DNA/RNA_pol_sf"/>
</dbReference>
<dbReference type="EMBL" id="JBANQN010000001">
    <property type="protein sequence ID" value="KAK6802450.1"/>
    <property type="molecule type" value="Genomic_DNA"/>
</dbReference>
<reference evidence="2 3" key="1">
    <citation type="submission" date="2024-02" db="EMBL/GenBank/DDBJ databases">
        <title>de novo genome assembly of Solanum bulbocastanum strain 11H21.</title>
        <authorList>
            <person name="Hosaka A.J."/>
        </authorList>
    </citation>
    <scope>NUCLEOTIDE SEQUENCE [LARGE SCALE GENOMIC DNA]</scope>
    <source>
        <tissue evidence="2">Young leaves</tissue>
    </source>
</reference>
<feature type="domain" description="Reverse transcriptase" evidence="1">
    <location>
        <begin position="4"/>
        <end position="284"/>
    </location>
</feature>
<evidence type="ECO:0000313" key="3">
    <source>
        <dbReference type="Proteomes" id="UP001371456"/>
    </source>
</evidence>
<accession>A0AAN8UA10</accession>
<name>A0AAN8UA10_SOLBU</name>
<dbReference type="SUPFAM" id="SSF56672">
    <property type="entry name" value="DNA/RNA polymerases"/>
    <property type="match status" value="1"/>
</dbReference>
<dbReference type="CDD" id="cd01650">
    <property type="entry name" value="RT_nLTR_like"/>
    <property type="match status" value="1"/>
</dbReference>
<dbReference type="InterPro" id="IPR000477">
    <property type="entry name" value="RT_dom"/>
</dbReference>
<organism evidence="2 3">
    <name type="scientific">Solanum bulbocastanum</name>
    <name type="common">Wild potato</name>
    <dbReference type="NCBI Taxonomy" id="147425"/>
    <lineage>
        <taxon>Eukaryota</taxon>
        <taxon>Viridiplantae</taxon>
        <taxon>Streptophyta</taxon>
        <taxon>Embryophyta</taxon>
        <taxon>Tracheophyta</taxon>
        <taxon>Spermatophyta</taxon>
        <taxon>Magnoliopsida</taxon>
        <taxon>eudicotyledons</taxon>
        <taxon>Gunneridae</taxon>
        <taxon>Pentapetalae</taxon>
        <taxon>asterids</taxon>
        <taxon>lamiids</taxon>
        <taxon>Solanales</taxon>
        <taxon>Solanaceae</taxon>
        <taxon>Solanoideae</taxon>
        <taxon>Solaneae</taxon>
        <taxon>Solanum</taxon>
    </lineage>
</organism>
<comment type="caution">
    <text evidence="2">The sequence shown here is derived from an EMBL/GenBank/DDBJ whole genome shotgun (WGS) entry which is preliminary data.</text>
</comment>
<sequence length="385" mass="44395">MVRAFFCGQELPRYITHTNLTLIPKKESIGTFGDLRPISLSTFVNKIISKVVQEMMVIVLPEIISTNQTGFVRGRSITENILLAQEIIRDIHIRDKLHNVVVKLDMTKAYDKVSWKYLLKVLRCFGFSERIIDRVLRLISNNWYSVLVNGQSFGFFQSSRGLKQGDPLSPTLFIIAAEVLSRSLNKLFEDQEFRGYGMPKWSPKINHLSYADDTILFCSGQPKSMRKMMKILKRYELVSGQLINLDKSLVYLHEKIPIGVSYQIRKIIGIRMGSFPYTYLGCPMFYGRKNKSHFEGLVQKMAKRIHSWHNRFLSFGGRQVLISHVLQSIPIYVLSAMNPPKGVINQLHKLFAKFFWGNSIGSKNKHWVSWENMCYPKSEGGIGFR</sequence>
<evidence type="ECO:0000259" key="1">
    <source>
        <dbReference type="PROSITE" id="PS50878"/>
    </source>
</evidence>
<proteinExistence type="predicted"/>
<keyword evidence="3" id="KW-1185">Reference proteome</keyword>
<evidence type="ECO:0000313" key="2">
    <source>
        <dbReference type="EMBL" id="KAK6802450.1"/>
    </source>
</evidence>
<dbReference type="AlphaFoldDB" id="A0AAN8UA10"/>